<dbReference type="RefSeq" id="WP_073539609.1">
    <property type="nucleotide sequence ID" value="NZ_CP018335.1"/>
</dbReference>
<dbReference type="Proteomes" id="UP000184604">
    <property type="component" value="Chromosome"/>
</dbReference>
<gene>
    <name evidence="2" type="ORF">BS101_15260</name>
</gene>
<accession>A0A1L5FAF4</accession>
<keyword evidence="1" id="KW-1133">Transmembrane helix</keyword>
<keyword evidence="1" id="KW-0812">Transmembrane</keyword>
<evidence type="ECO:0000256" key="1">
    <source>
        <dbReference type="SAM" id="Phobius"/>
    </source>
</evidence>
<evidence type="ECO:0000313" key="3">
    <source>
        <dbReference type="Proteomes" id="UP000184604"/>
    </source>
</evidence>
<protein>
    <recommendedName>
        <fullName evidence="4">YtxH domain-containing protein</fullName>
    </recommendedName>
</protein>
<evidence type="ECO:0000313" key="2">
    <source>
        <dbReference type="EMBL" id="APM39996.1"/>
    </source>
</evidence>
<evidence type="ECO:0008006" key="4">
    <source>
        <dbReference type="Google" id="ProtNLM"/>
    </source>
</evidence>
<dbReference type="EMBL" id="CP018335">
    <property type="protein sequence ID" value="APM39996.1"/>
    <property type="molecule type" value="Genomic_DNA"/>
</dbReference>
<sequence length="54" mass="6106">MKGKFVAGAIIGTAVGMMIAPELDKNTRRRIRRTSRYLRNSMGNIYGKMSNFII</sequence>
<dbReference type="AlphaFoldDB" id="A0A1L5FAF4"/>
<name>A0A1L5FAF4_CLOKL</name>
<reference evidence="2 3" key="1">
    <citation type="submission" date="2016-12" db="EMBL/GenBank/DDBJ databases">
        <title>Complete genome sequence of Clostridium kluyveri JZZ isolated from the pit mud of a Chinese flavor liquor-making factory.</title>
        <authorList>
            <person name="Wang Y."/>
        </authorList>
    </citation>
    <scope>NUCLEOTIDE SEQUENCE [LARGE SCALE GENOMIC DNA]</scope>
    <source>
        <strain evidence="2 3">JZZ</strain>
    </source>
</reference>
<keyword evidence="1" id="KW-0472">Membrane</keyword>
<feature type="transmembrane region" description="Helical" evidence="1">
    <location>
        <begin position="6"/>
        <end position="23"/>
    </location>
</feature>
<organism evidence="2 3">
    <name type="scientific">Clostridium kluyveri</name>
    <dbReference type="NCBI Taxonomy" id="1534"/>
    <lineage>
        <taxon>Bacteria</taxon>
        <taxon>Bacillati</taxon>
        <taxon>Bacillota</taxon>
        <taxon>Clostridia</taxon>
        <taxon>Eubacteriales</taxon>
        <taxon>Clostridiaceae</taxon>
        <taxon>Clostridium</taxon>
    </lineage>
</organism>
<proteinExistence type="predicted"/>